<dbReference type="GO" id="GO:0033228">
    <property type="term" value="P:cysteine export across plasma membrane"/>
    <property type="evidence" value="ECO:0007669"/>
    <property type="project" value="TreeGrafter"/>
</dbReference>
<reference evidence="7 8" key="1">
    <citation type="submission" date="2017-11" db="EMBL/GenBank/DDBJ databases">
        <authorList>
            <person name="Han C.G."/>
        </authorList>
    </citation>
    <scope>NUCLEOTIDE SEQUENCE [LARGE SCALE GENOMIC DNA]</scope>
    <source>
        <strain evidence="7 8">HCNT1</strain>
    </source>
</reference>
<dbReference type="Proteomes" id="UP000232164">
    <property type="component" value="Unassembled WGS sequence"/>
</dbReference>
<feature type="transmembrane region" description="Helical" evidence="6">
    <location>
        <begin position="131"/>
        <end position="156"/>
    </location>
</feature>
<feature type="transmembrane region" description="Helical" evidence="6">
    <location>
        <begin position="70"/>
        <end position="88"/>
    </location>
</feature>
<evidence type="ECO:0000256" key="6">
    <source>
        <dbReference type="SAM" id="Phobius"/>
    </source>
</evidence>
<dbReference type="AlphaFoldDB" id="A0A2N0DB34"/>
<dbReference type="PANTHER" id="PTHR30086">
    <property type="entry name" value="ARGININE EXPORTER PROTEIN ARGO"/>
    <property type="match status" value="1"/>
</dbReference>
<accession>A0A2N0DB34</accession>
<evidence type="ECO:0000256" key="5">
    <source>
        <dbReference type="ARBA" id="ARBA00023136"/>
    </source>
</evidence>
<keyword evidence="5 6" id="KW-0472">Membrane</keyword>
<evidence type="ECO:0000313" key="8">
    <source>
        <dbReference type="Proteomes" id="UP000232164"/>
    </source>
</evidence>
<organism evidence="7 8">
    <name type="scientific">Rhizobium sullae</name>
    <name type="common">Rhizobium hedysari</name>
    <dbReference type="NCBI Taxonomy" id="50338"/>
    <lineage>
        <taxon>Bacteria</taxon>
        <taxon>Pseudomonadati</taxon>
        <taxon>Pseudomonadota</taxon>
        <taxon>Alphaproteobacteria</taxon>
        <taxon>Hyphomicrobiales</taxon>
        <taxon>Rhizobiaceae</taxon>
        <taxon>Rhizobium/Agrobacterium group</taxon>
        <taxon>Rhizobium</taxon>
    </lineage>
</organism>
<feature type="transmembrane region" description="Helical" evidence="6">
    <location>
        <begin position="37"/>
        <end position="58"/>
    </location>
</feature>
<evidence type="ECO:0000313" key="7">
    <source>
        <dbReference type="EMBL" id="PKA43313.1"/>
    </source>
</evidence>
<dbReference type="STRING" id="1041146.GCA_000427985_06318"/>
<protein>
    <submittedName>
        <fullName evidence="7">Threonine transporter RhtB</fullName>
    </submittedName>
</protein>
<sequence length="187" mass="19542">MTQFSIAASAFALIAMPGPTNTLLALAAHRRGVWQLAILATTVVAAYLLVVVLLTVLTGGLLHSHPQVAAALKLVSAAWVLYLAFRLWSAAGPLSAADLSVRHVLITTLLNPKAIIIGLAMVPVAGVSTQIPHLLTIAFAVAAASMLWLAIGKLVIGEQERLPTAMRRGSCAMLILFSASLTASLFT</sequence>
<comment type="subcellular location">
    <subcellularLocation>
        <location evidence="1">Cell membrane</location>
        <topology evidence="1">Multi-pass membrane protein</topology>
    </subcellularLocation>
</comment>
<dbReference type="PANTHER" id="PTHR30086:SF20">
    <property type="entry name" value="ARGININE EXPORTER PROTEIN ARGO-RELATED"/>
    <property type="match status" value="1"/>
</dbReference>
<dbReference type="GO" id="GO:0005886">
    <property type="term" value="C:plasma membrane"/>
    <property type="evidence" value="ECO:0007669"/>
    <property type="project" value="UniProtKB-SubCell"/>
</dbReference>
<evidence type="ECO:0000256" key="2">
    <source>
        <dbReference type="ARBA" id="ARBA00022475"/>
    </source>
</evidence>
<dbReference type="GO" id="GO:0015171">
    <property type="term" value="F:amino acid transmembrane transporter activity"/>
    <property type="evidence" value="ECO:0007669"/>
    <property type="project" value="TreeGrafter"/>
</dbReference>
<dbReference type="InterPro" id="IPR001123">
    <property type="entry name" value="LeuE-type"/>
</dbReference>
<proteinExistence type="predicted"/>
<keyword evidence="3 6" id="KW-0812">Transmembrane</keyword>
<keyword evidence="2" id="KW-1003">Cell membrane</keyword>
<evidence type="ECO:0000256" key="4">
    <source>
        <dbReference type="ARBA" id="ARBA00022989"/>
    </source>
</evidence>
<keyword evidence="4 6" id="KW-1133">Transmembrane helix</keyword>
<gene>
    <name evidence="7" type="ORF">CWR43_10025</name>
</gene>
<evidence type="ECO:0000256" key="1">
    <source>
        <dbReference type="ARBA" id="ARBA00004651"/>
    </source>
</evidence>
<name>A0A2N0DB34_RHISU</name>
<reference evidence="7 8" key="2">
    <citation type="submission" date="2017-12" db="EMBL/GenBank/DDBJ databases">
        <title>Genome sequence of Rhizobium sullae HCNT1 isolated from Sulla coronaria nodules and featuring peculiar denitrification phenotypes.</title>
        <authorList>
            <person name="De Diego-Diaz B."/>
            <person name="Treu L."/>
            <person name="Campanaro S."/>
            <person name="Da Silva Duarte V."/>
            <person name="Basaglia M."/>
            <person name="Favaro L."/>
            <person name="Casella S."/>
            <person name="Squartini A."/>
        </authorList>
    </citation>
    <scope>NUCLEOTIDE SEQUENCE [LARGE SCALE GENOMIC DNA]</scope>
    <source>
        <strain evidence="7 8">HCNT1</strain>
    </source>
</reference>
<comment type="caution">
    <text evidence="7">The sequence shown here is derived from an EMBL/GenBank/DDBJ whole genome shotgun (WGS) entry which is preliminary data.</text>
</comment>
<evidence type="ECO:0000256" key="3">
    <source>
        <dbReference type="ARBA" id="ARBA00022692"/>
    </source>
</evidence>
<dbReference type="EMBL" id="PIQN01000007">
    <property type="protein sequence ID" value="PKA43313.1"/>
    <property type="molecule type" value="Genomic_DNA"/>
</dbReference>
<feature type="transmembrane region" description="Helical" evidence="6">
    <location>
        <begin position="168"/>
        <end position="186"/>
    </location>
</feature>